<reference evidence="2" key="3">
    <citation type="submission" date="2014-05" db="EMBL/GenBank/DDBJ databases">
        <authorList>
            <person name="Aslett M.A."/>
            <person name="De Silva N."/>
        </authorList>
    </citation>
    <scope>NUCLEOTIDE SEQUENCE</scope>
    <source>
        <strain evidence="2">17X</strain>
    </source>
</reference>
<protein>
    <submittedName>
        <fullName evidence="1">Uncharacterized protein</fullName>
    </submittedName>
</protein>
<evidence type="ECO:0000313" key="3">
    <source>
        <dbReference type="Proteomes" id="UP000072874"/>
    </source>
</evidence>
<dbReference type="RefSeq" id="XP_022811921.1">
    <property type="nucleotide sequence ID" value="XM_022955675.1"/>
</dbReference>
<dbReference type="OMA" id="NTFCIDI"/>
<dbReference type="EMBL" id="LM993662">
    <property type="protein sequence ID" value="VTZ77226.1"/>
    <property type="molecule type" value="Genomic_DNA"/>
</dbReference>
<dbReference type="Proteomes" id="UP000072904">
    <property type="component" value="Chromosome 8"/>
</dbReference>
<name>A0A077Y3G0_PLAYE</name>
<evidence type="ECO:0000313" key="1">
    <source>
        <dbReference type="EMBL" id="CDU17475.1"/>
    </source>
</evidence>
<dbReference type="AlphaFoldDB" id="A0A077Y3G0"/>
<reference evidence="3 4" key="1">
    <citation type="journal article" date="2014" name="BMC Biol.">
        <title>A comprehensive evaluation of rodent malaria parasite genomes and gene expression.</title>
        <authorList>
            <person name="Otto T.D."/>
            <person name="Bohme U."/>
            <person name="Jackson A.P."/>
            <person name="Hunt M."/>
            <person name="Franke-Fayard B."/>
            <person name="Hoeijmakers W.A."/>
            <person name="Religa A.A."/>
            <person name="Robertson L."/>
            <person name="Sanders M."/>
            <person name="Ogun S.A."/>
            <person name="Cunningham D."/>
            <person name="Erhart A."/>
            <person name="Billker O."/>
            <person name="Khan S.M."/>
            <person name="Stunnenberg H.G."/>
            <person name="Langhorne J."/>
            <person name="Holder A.A."/>
            <person name="Waters A.P."/>
            <person name="Newbold C.I."/>
            <person name="Pain A."/>
            <person name="Berriman M."/>
            <person name="Janse C.J."/>
        </authorList>
    </citation>
    <scope>NUCLEOTIDE SEQUENCE [LARGE SCALE GENOMIC DNA]</scope>
    <source>
        <strain evidence="2 3">17X</strain>
        <strain evidence="1 4">YM</strain>
    </source>
</reference>
<dbReference type="VEuPathDB" id="PlasmoDB:PYYM_0811390"/>
<dbReference type="EMBL" id="LK934636">
    <property type="protein sequence ID" value="CDU17475.1"/>
    <property type="molecule type" value="Genomic_DNA"/>
</dbReference>
<proteinExistence type="predicted"/>
<organism evidence="1 4">
    <name type="scientific">Plasmodium yoelii</name>
    <dbReference type="NCBI Taxonomy" id="5861"/>
    <lineage>
        <taxon>Eukaryota</taxon>
        <taxon>Sar</taxon>
        <taxon>Alveolata</taxon>
        <taxon>Apicomplexa</taxon>
        <taxon>Aconoidasida</taxon>
        <taxon>Haemosporida</taxon>
        <taxon>Plasmodiidae</taxon>
        <taxon>Plasmodium</taxon>
        <taxon>Plasmodium (Vinckeia)</taxon>
    </lineage>
</organism>
<reference evidence="2" key="4">
    <citation type="submission" date="2019-05" db="EMBL/GenBank/DDBJ databases">
        <authorList>
            <consortium name="Pathogen Informatics"/>
        </authorList>
    </citation>
    <scope>NUCLEOTIDE SEQUENCE</scope>
    <source>
        <strain evidence="2">17X</strain>
    </source>
</reference>
<dbReference type="Proteomes" id="UP000072874">
    <property type="component" value="Chromosome 8"/>
</dbReference>
<sequence length="113" mass="13591">MHKKEIKNIKKEYKEFYTQFIHIDDNTFSIHININEDIKSKFLNLNDNKDNILILIIKLHSNCFEVLNKNLEEQTKYFESVENIFNFFCPISFKIFITKNIENKLVSLLTQSK</sequence>
<dbReference type="VEuPathDB" id="PlasmoDB:PY17X_0811600"/>
<dbReference type="GeneID" id="34859767"/>
<evidence type="ECO:0000313" key="4">
    <source>
        <dbReference type="Proteomes" id="UP000072904"/>
    </source>
</evidence>
<reference evidence="1" key="2">
    <citation type="submission" date="2014-05" db="EMBL/GenBank/DDBJ databases">
        <authorList>
            <person name="Aslett A.Martin."/>
            <person name="De Silva Nishadi"/>
        </authorList>
    </citation>
    <scope>NUCLEOTIDE SEQUENCE</scope>
    <source>
        <strain evidence="1">YM</strain>
    </source>
</reference>
<dbReference type="KEGG" id="pyo:PY17X_0811600"/>
<evidence type="ECO:0000313" key="2">
    <source>
        <dbReference type="EMBL" id="VTZ77226.1"/>
    </source>
</evidence>
<gene>
    <name evidence="2" type="ORF">PY17X_0811600</name>
    <name evidence="1" type="ORF">PYYM_0811390</name>
</gene>
<dbReference type="OrthoDB" id="372861at2759"/>
<accession>A0A077Y3G0</accession>